<keyword evidence="2" id="KW-1185">Reference proteome</keyword>
<gene>
    <name evidence="1" type="ORF">HannXRQ_Chr11g0333831</name>
</gene>
<evidence type="ECO:0000313" key="2">
    <source>
        <dbReference type="Proteomes" id="UP000215914"/>
    </source>
</evidence>
<proteinExistence type="predicted"/>
<name>A0A251TB00_HELAN</name>
<dbReference type="InParanoid" id="A0A251TB00"/>
<dbReference type="EMBL" id="CM007900">
    <property type="protein sequence ID" value="OTG07736.1"/>
    <property type="molecule type" value="Genomic_DNA"/>
</dbReference>
<organism evidence="1 2">
    <name type="scientific">Helianthus annuus</name>
    <name type="common">Common sunflower</name>
    <dbReference type="NCBI Taxonomy" id="4232"/>
    <lineage>
        <taxon>Eukaryota</taxon>
        <taxon>Viridiplantae</taxon>
        <taxon>Streptophyta</taxon>
        <taxon>Embryophyta</taxon>
        <taxon>Tracheophyta</taxon>
        <taxon>Spermatophyta</taxon>
        <taxon>Magnoliopsida</taxon>
        <taxon>eudicotyledons</taxon>
        <taxon>Gunneridae</taxon>
        <taxon>Pentapetalae</taxon>
        <taxon>asterids</taxon>
        <taxon>campanulids</taxon>
        <taxon>Asterales</taxon>
        <taxon>Asteraceae</taxon>
        <taxon>Asteroideae</taxon>
        <taxon>Heliantheae alliance</taxon>
        <taxon>Heliantheae</taxon>
        <taxon>Helianthus</taxon>
    </lineage>
</organism>
<dbReference type="Proteomes" id="UP000215914">
    <property type="component" value="Chromosome 11"/>
</dbReference>
<evidence type="ECO:0000313" key="1">
    <source>
        <dbReference type="EMBL" id="OTG07736.1"/>
    </source>
</evidence>
<sequence>MDQTDHGCEECLRGREGKTAYGIYVAMNQQIIKARFILDAERRSSSSKNRTRYSYMLPHFATLTLASEDSGSLTNCGYDDGTFDLVKLSGSWKGMDQTDHGCEECLRGREGKTAYGIYVAMNQQIIKARY</sequence>
<reference evidence="2" key="1">
    <citation type="journal article" date="2017" name="Nature">
        <title>The sunflower genome provides insights into oil metabolism, flowering and Asterid evolution.</title>
        <authorList>
            <person name="Badouin H."/>
            <person name="Gouzy J."/>
            <person name="Grassa C.J."/>
            <person name="Murat F."/>
            <person name="Staton S.E."/>
            <person name="Cottret L."/>
            <person name="Lelandais-Briere C."/>
            <person name="Owens G.L."/>
            <person name="Carrere S."/>
            <person name="Mayjonade B."/>
            <person name="Legrand L."/>
            <person name="Gill N."/>
            <person name="Kane N.C."/>
            <person name="Bowers J.E."/>
            <person name="Hubner S."/>
            <person name="Bellec A."/>
            <person name="Berard A."/>
            <person name="Berges H."/>
            <person name="Blanchet N."/>
            <person name="Boniface M.C."/>
            <person name="Brunel D."/>
            <person name="Catrice O."/>
            <person name="Chaidir N."/>
            <person name="Claudel C."/>
            <person name="Donnadieu C."/>
            <person name="Faraut T."/>
            <person name="Fievet G."/>
            <person name="Helmstetter N."/>
            <person name="King M."/>
            <person name="Knapp S.J."/>
            <person name="Lai Z."/>
            <person name="Le Paslier M.C."/>
            <person name="Lippi Y."/>
            <person name="Lorenzon L."/>
            <person name="Mandel J.R."/>
            <person name="Marage G."/>
            <person name="Marchand G."/>
            <person name="Marquand E."/>
            <person name="Bret-Mestries E."/>
            <person name="Morien E."/>
            <person name="Nambeesan S."/>
            <person name="Nguyen T."/>
            <person name="Pegot-Espagnet P."/>
            <person name="Pouilly N."/>
            <person name="Raftis F."/>
            <person name="Sallet E."/>
            <person name="Schiex T."/>
            <person name="Thomas J."/>
            <person name="Vandecasteele C."/>
            <person name="Vares D."/>
            <person name="Vear F."/>
            <person name="Vautrin S."/>
            <person name="Crespi M."/>
            <person name="Mangin B."/>
            <person name="Burke J.M."/>
            <person name="Salse J."/>
            <person name="Munos S."/>
            <person name="Vincourt P."/>
            <person name="Rieseberg L.H."/>
            <person name="Langlade N.B."/>
        </authorList>
    </citation>
    <scope>NUCLEOTIDE SEQUENCE [LARGE SCALE GENOMIC DNA]</scope>
    <source>
        <strain evidence="2">cv. SF193</strain>
    </source>
</reference>
<dbReference type="AlphaFoldDB" id="A0A251TB00"/>
<protein>
    <submittedName>
        <fullName evidence="1">Uncharacterized protein</fullName>
    </submittedName>
</protein>
<accession>A0A251TB00</accession>